<organism evidence="4 5">
    <name type="scientific">Halopolyspora algeriensis</name>
    <dbReference type="NCBI Taxonomy" id="1500506"/>
    <lineage>
        <taxon>Bacteria</taxon>
        <taxon>Bacillati</taxon>
        <taxon>Actinomycetota</taxon>
        <taxon>Actinomycetes</taxon>
        <taxon>Actinomycetes incertae sedis</taxon>
        <taxon>Halopolyspora</taxon>
    </lineage>
</organism>
<proteinExistence type="predicted"/>
<protein>
    <submittedName>
        <fullName evidence="4">Pyruvate,water dikinase</fullName>
    </submittedName>
</protein>
<accession>A0A368VVZ1</accession>
<comment type="caution">
    <text evidence="4">The sequence shown here is derived from an EMBL/GenBank/DDBJ whole genome shotgun (WGS) entry which is preliminary data.</text>
</comment>
<reference evidence="4 5" key="1">
    <citation type="submission" date="2018-07" db="EMBL/GenBank/DDBJ databases">
        <title>Genomic Encyclopedia of Type Strains, Phase III (KMG-III): the genomes of soil and plant-associated and newly described type strains.</title>
        <authorList>
            <person name="Whitman W."/>
        </authorList>
    </citation>
    <scope>NUCLEOTIDE SEQUENCE [LARGE SCALE GENOMIC DNA]</scope>
    <source>
        <strain evidence="4 5">CECT 8575</strain>
    </source>
</reference>
<name>A0A368VVZ1_9ACTN</name>
<dbReference type="Gene3D" id="3.50.30.10">
    <property type="entry name" value="Phosphohistidine domain"/>
    <property type="match status" value="1"/>
</dbReference>
<evidence type="ECO:0000256" key="1">
    <source>
        <dbReference type="SAM" id="MobiDB-lite"/>
    </source>
</evidence>
<dbReference type="OrthoDB" id="9765468at2"/>
<dbReference type="Gene3D" id="3.30.470.20">
    <property type="entry name" value="ATP-grasp fold, B domain"/>
    <property type="match status" value="1"/>
</dbReference>
<dbReference type="EMBL" id="QPJC01000002">
    <property type="protein sequence ID" value="RCW46045.1"/>
    <property type="molecule type" value="Genomic_DNA"/>
</dbReference>
<evidence type="ECO:0000259" key="3">
    <source>
        <dbReference type="Pfam" id="PF01326"/>
    </source>
</evidence>
<dbReference type="GO" id="GO:0005524">
    <property type="term" value="F:ATP binding"/>
    <property type="evidence" value="ECO:0007669"/>
    <property type="project" value="InterPro"/>
</dbReference>
<dbReference type="SUPFAM" id="SSF56059">
    <property type="entry name" value="Glutathione synthetase ATP-binding domain-like"/>
    <property type="match status" value="1"/>
</dbReference>
<dbReference type="AlphaFoldDB" id="A0A368VVZ1"/>
<dbReference type="Pfam" id="PF01326">
    <property type="entry name" value="PPDK_N"/>
    <property type="match status" value="1"/>
</dbReference>
<dbReference type="InterPro" id="IPR013815">
    <property type="entry name" value="ATP_grasp_subdomain_1"/>
</dbReference>
<keyword evidence="4" id="KW-0418">Kinase</keyword>
<evidence type="ECO:0000259" key="2">
    <source>
        <dbReference type="Pfam" id="PF00391"/>
    </source>
</evidence>
<dbReference type="RefSeq" id="WP_114451872.1">
    <property type="nucleotide sequence ID" value="NZ_QPJC01000002.1"/>
</dbReference>
<dbReference type="PANTHER" id="PTHR43615:SF1">
    <property type="entry name" value="PPDK_N DOMAIN-CONTAINING PROTEIN"/>
    <property type="match status" value="1"/>
</dbReference>
<dbReference type="SUPFAM" id="SSF52009">
    <property type="entry name" value="Phosphohistidine domain"/>
    <property type="match status" value="1"/>
</dbReference>
<sequence>MRPESNEALYSLATTRTPDPAQVGGKGSALIEMTRAGLPVPPGFVLTTGFFRPWLEELRATAEWNAFVAAVGADEPSDEELRKRTADLEAACEDLSFSEPQQRQLSEALEELRDPESPSGPVSGSGLVAVRSSAPQEDLVGASFAGVYESFVGITAGNLREAVRAVFVSGLAFKVVSYKRRRGFDPLQVEIAVVVQQQVDSESAGVAFSLNPQNNDYDEAVVHANWGLGETVVSGSVGPDRFIVDKPSERLVEKKPGTKETSLWSRPEGGSVQAHDEHGNNGGRFALTDRQAVQISRMVQRVETITAVPVDVEWAYGSDGTLSLLQARPVTTYFPLPAELRTAPGAPRRLYADSTLLEEGLHEPLSVLGSRWMADAIVEMIRQATGRRISTQDGDGLVLTVGGRWYMNVSRVLWLGRQRLATSLEALDVHAAQVMRNVEVQRYRKAAAQPKVAKIAGLAWGTLTGFAGPVGTMLAGVAAPDRARRRYEAAVERHRRQLAEVARQARSVPELGDGVLMPAVHLLMREGLPLTYAAEAAKALLRLLYLGAPSRQRQLLDAAFRSMPHNITIEMGLALYRLARSLEESVGEEGYADLTALARRIETRELPEQFLREWDAFMDRYGFRGPNELDLASVRYADDPMLALEQMRQYVLLDESTQERPGHAYERRQRERREAYRKLLDGTRNPVTRWLVTRLYRAAETFSGFREIHKYHLVMAGYEVRRRALQVGGELVERGRLDSAEQVFDLDYENLHGGFDVSEPDLRARAHSNTRYRREIARTPGAGFPVLVDSRGNIPRPASTAAGPGVFSGEGVSTGTARGPVKVLSHVGEKPVLPGEVLVARATDPGWTPLFVNAAGIVLETGGSFQHGALVAREYGKPCIVGIDKATQQVSDGQLVELDGEAGTMTCVARTPSPGR</sequence>
<keyword evidence="4" id="KW-0808">Transferase</keyword>
<dbReference type="GO" id="GO:0016301">
    <property type="term" value="F:kinase activity"/>
    <property type="evidence" value="ECO:0007669"/>
    <property type="project" value="UniProtKB-KW"/>
</dbReference>
<evidence type="ECO:0000313" key="5">
    <source>
        <dbReference type="Proteomes" id="UP000253495"/>
    </source>
</evidence>
<dbReference type="InterPro" id="IPR008279">
    <property type="entry name" value="PEP-util_enz_mobile_dom"/>
</dbReference>
<dbReference type="InterPro" id="IPR036637">
    <property type="entry name" value="Phosphohistidine_dom_sf"/>
</dbReference>
<feature type="region of interest" description="Disordered" evidence="1">
    <location>
        <begin position="254"/>
        <end position="284"/>
    </location>
</feature>
<gene>
    <name evidence="4" type="ORF">DFQ14_102347</name>
</gene>
<dbReference type="Gene3D" id="3.30.1490.20">
    <property type="entry name" value="ATP-grasp fold, A domain"/>
    <property type="match status" value="1"/>
</dbReference>
<dbReference type="InterPro" id="IPR002192">
    <property type="entry name" value="PPDK_AMP/ATP-bd"/>
</dbReference>
<feature type="domain" description="PEP-utilising enzyme mobile" evidence="2">
    <location>
        <begin position="834"/>
        <end position="903"/>
    </location>
</feature>
<dbReference type="Pfam" id="PF00391">
    <property type="entry name" value="PEP-utilizers"/>
    <property type="match status" value="1"/>
</dbReference>
<dbReference type="InterPro" id="IPR051549">
    <property type="entry name" value="PEP_Utilizing_Enz"/>
</dbReference>
<feature type="domain" description="Pyruvate phosphate dikinase AMP/ATP-binding" evidence="3">
    <location>
        <begin position="22"/>
        <end position="332"/>
    </location>
</feature>
<dbReference type="Proteomes" id="UP000253495">
    <property type="component" value="Unassembled WGS sequence"/>
</dbReference>
<keyword evidence="5" id="KW-1185">Reference proteome</keyword>
<evidence type="ECO:0000313" key="4">
    <source>
        <dbReference type="EMBL" id="RCW46045.1"/>
    </source>
</evidence>
<keyword evidence="4" id="KW-0670">Pyruvate</keyword>
<dbReference type="PANTHER" id="PTHR43615">
    <property type="entry name" value="PHOSPHOENOLPYRUVATE SYNTHASE-RELATED"/>
    <property type="match status" value="1"/>
</dbReference>